<reference evidence="1 2" key="1">
    <citation type="journal article" date="2015" name="Genome Announc.">
        <title>Expanding the biotechnology potential of lactobacilli through comparative genomics of 213 strains and associated genera.</title>
        <authorList>
            <person name="Sun Z."/>
            <person name="Harris H.M."/>
            <person name="McCann A."/>
            <person name="Guo C."/>
            <person name="Argimon S."/>
            <person name="Zhang W."/>
            <person name="Yang X."/>
            <person name="Jeffery I.B."/>
            <person name="Cooney J.C."/>
            <person name="Kagawa T.F."/>
            <person name="Liu W."/>
            <person name="Song Y."/>
            <person name="Salvetti E."/>
            <person name="Wrobel A."/>
            <person name="Rasinkangas P."/>
            <person name="Parkhill J."/>
            <person name="Rea M.C."/>
            <person name="O'Sullivan O."/>
            <person name="Ritari J."/>
            <person name="Douillard F.P."/>
            <person name="Paul Ross R."/>
            <person name="Yang R."/>
            <person name="Briner A.E."/>
            <person name="Felis G.E."/>
            <person name="de Vos W.M."/>
            <person name="Barrangou R."/>
            <person name="Klaenhammer T.R."/>
            <person name="Caufield P.W."/>
            <person name="Cui Y."/>
            <person name="Zhang H."/>
            <person name="O'Toole P.W."/>
        </authorList>
    </citation>
    <scope>NUCLEOTIDE SEQUENCE [LARGE SCALE GENOMIC DNA]</scope>
    <source>
        <strain evidence="1 2">DSM 20410</strain>
    </source>
</reference>
<dbReference type="AlphaFoldDB" id="A0A0R2H0E2"/>
<comment type="caution">
    <text evidence="1">The sequence shown here is derived from an EMBL/GenBank/DDBJ whole genome shotgun (WGS) entry which is preliminary data.</text>
</comment>
<organism evidence="1 2">
    <name type="scientific">Weissella viridescens</name>
    <name type="common">Lactobacillus viridescens</name>
    <dbReference type="NCBI Taxonomy" id="1629"/>
    <lineage>
        <taxon>Bacteria</taxon>
        <taxon>Bacillati</taxon>
        <taxon>Bacillota</taxon>
        <taxon>Bacilli</taxon>
        <taxon>Lactobacillales</taxon>
        <taxon>Lactobacillaceae</taxon>
        <taxon>Weissella</taxon>
    </lineage>
</organism>
<evidence type="ECO:0000313" key="1">
    <source>
        <dbReference type="EMBL" id="KRN46384.1"/>
    </source>
</evidence>
<proteinExistence type="predicted"/>
<gene>
    <name evidence="1" type="ORF">IV50_GL000655</name>
</gene>
<keyword evidence="2" id="KW-1185">Reference proteome</keyword>
<protein>
    <submittedName>
        <fullName evidence="1">Uncharacterized protein</fullName>
    </submittedName>
</protein>
<name>A0A0R2H0E2_WEIVI</name>
<dbReference type="Proteomes" id="UP000051992">
    <property type="component" value="Unassembled WGS sequence"/>
</dbReference>
<evidence type="ECO:0000313" key="2">
    <source>
        <dbReference type="Proteomes" id="UP000051992"/>
    </source>
</evidence>
<dbReference type="RefSeq" id="WP_057745012.1">
    <property type="nucleotide sequence ID" value="NZ_BJLU01000011.1"/>
</dbReference>
<dbReference type="PATRIC" id="fig|1629.5.peg.660"/>
<sequence>MFLKQFNIMMVGDLIISSLGVLPAALTPGEVKVGNRVLNGRYQQKAGETDVYQYKKEDKPRYQKSTKVAYERPASELQPRKSVKPFCERQRN</sequence>
<accession>A0A0R2H0E2</accession>
<dbReference type="EMBL" id="JQBM01000002">
    <property type="protein sequence ID" value="KRN46384.1"/>
    <property type="molecule type" value="Genomic_DNA"/>
</dbReference>